<gene>
    <name evidence="3" type="ORF">NESM_000669900</name>
</gene>
<evidence type="ECO:0000256" key="1">
    <source>
        <dbReference type="SAM" id="Coils"/>
    </source>
</evidence>
<feature type="compositionally biased region" description="Low complexity" evidence="2">
    <location>
        <begin position="10"/>
        <end position="33"/>
    </location>
</feature>
<feature type="compositionally biased region" description="Basic residues" evidence="2">
    <location>
        <begin position="47"/>
        <end position="56"/>
    </location>
</feature>
<organism evidence="3 4">
    <name type="scientific">Novymonas esmeraldas</name>
    <dbReference type="NCBI Taxonomy" id="1808958"/>
    <lineage>
        <taxon>Eukaryota</taxon>
        <taxon>Discoba</taxon>
        <taxon>Euglenozoa</taxon>
        <taxon>Kinetoplastea</taxon>
        <taxon>Metakinetoplastina</taxon>
        <taxon>Trypanosomatida</taxon>
        <taxon>Trypanosomatidae</taxon>
        <taxon>Novymonas</taxon>
    </lineage>
</organism>
<protein>
    <submittedName>
        <fullName evidence="3">Uncharacterized protein</fullName>
    </submittedName>
</protein>
<evidence type="ECO:0000313" key="4">
    <source>
        <dbReference type="Proteomes" id="UP001430356"/>
    </source>
</evidence>
<keyword evidence="4" id="KW-1185">Reference proteome</keyword>
<evidence type="ECO:0000313" key="3">
    <source>
        <dbReference type="EMBL" id="KAK7197239.1"/>
    </source>
</evidence>
<reference evidence="3 4" key="1">
    <citation type="journal article" date="2021" name="MBio">
        <title>A New Model Trypanosomatid, Novymonas esmeraldas: Genomic Perception of Its 'Candidatus Pandoraea novymonadis' Endosymbiont.</title>
        <authorList>
            <person name="Zakharova A."/>
            <person name="Saura A."/>
            <person name="Butenko A."/>
            <person name="Podesvova L."/>
            <person name="Warmusova S."/>
            <person name="Kostygov A.Y."/>
            <person name="Nenarokova A."/>
            <person name="Lukes J."/>
            <person name="Opperdoes F.R."/>
            <person name="Yurchenko V."/>
        </authorList>
    </citation>
    <scope>NUCLEOTIDE SEQUENCE [LARGE SCALE GENOMIC DNA]</scope>
    <source>
        <strain evidence="3 4">E262AT.01</strain>
    </source>
</reference>
<sequence>MLFDSDDDLPAVPTTESPPTTTSAAQAQRLQLLEAEYRSARADAPSGRHRSARRRTSSSPRKAAETAPSVWEERDEAAFYELRSLVPHLSPRFACSYSDAVLLIAAIHEGGAAAGNRQTIADRCQTLEAERRQLEQRLERTRAQCEDLKNEAAQAAQRLKAAQAESKASVGALAQRREEMRRQFLQEETRAQKLTARNKVLELENESLKERLRGQGR</sequence>
<keyword evidence="1" id="KW-0175">Coiled coil</keyword>
<feature type="coiled-coil region" evidence="1">
    <location>
        <begin position="117"/>
        <end position="211"/>
    </location>
</feature>
<dbReference type="Proteomes" id="UP001430356">
    <property type="component" value="Unassembled WGS sequence"/>
</dbReference>
<comment type="caution">
    <text evidence="3">The sequence shown here is derived from an EMBL/GenBank/DDBJ whole genome shotgun (WGS) entry which is preliminary data.</text>
</comment>
<evidence type="ECO:0000256" key="2">
    <source>
        <dbReference type="SAM" id="MobiDB-lite"/>
    </source>
</evidence>
<proteinExistence type="predicted"/>
<name>A0AAW0EUZ6_9TRYP</name>
<accession>A0AAW0EUZ6</accession>
<dbReference type="EMBL" id="JAECZO010000099">
    <property type="protein sequence ID" value="KAK7197239.1"/>
    <property type="molecule type" value="Genomic_DNA"/>
</dbReference>
<feature type="region of interest" description="Disordered" evidence="2">
    <location>
        <begin position="1"/>
        <end position="70"/>
    </location>
</feature>
<dbReference type="AlphaFoldDB" id="A0AAW0EUZ6"/>